<dbReference type="Pfam" id="PF00109">
    <property type="entry name" value="ketoacyl-synt"/>
    <property type="match status" value="1"/>
</dbReference>
<dbReference type="GO" id="GO:0006633">
    <property type="term" value="P:fatty acid biosynthetic process"/>
    <property type="evidence" value="ECO:0007669"/>
    <property type="project" value="TreeGrafter"/>
</dbReference>
<accession>A0A5B1B230</accession>
<dbReference type="CDD" id="cd00833">
    <property type="entry name" value="PKS"/>
    <property type="match status" value="1"/>
</dbReference>
<comment type="cofactor">
    <cofactor evidence="1">
        <name>pantetheine 4'-phosphate</name>
        <dbReference type="ChEBI" id="CHEBI:47942"/>
    </cofactor>
</comment>
<name>A0A5B1B230_MYCSI</name>
<dbReference type="InterPro" id="IPR014030">
    <property type="entry name" value="Ketoacyl_synth_N"/>
</dbReference>
<dbReference type="SUPFAM" id="SSF53901">
    <property type="entry name" value="Thiolase-like"/>
    <property type="match status" value="1"/>
</dbReference>
<evidence type="ECO:0000256" key="3">
    <source>
        <dbReference type="ARBA" id="ARBA00023268"/>
    </source>
</evidence>
<evidence type="ECO:0000313" key="5">
    <source>
        <dbReference type="EMBL" id="KAA1242458.1"/>
    </source>
</evidence>
<dbReference type="PROSITE" id="PS52004">
    <property type="entry name" value="KS3_2"/>
    <property type="match status" value="1"/>
</dbReference>
<keyword evidence="2" id="KW-0808">Transferase</keyword>
<proteinExistence type="predicted"/>
<keyword evidence="3" id="KW-0511">Multifunctional enzyme</keyword>
<gene>
    <name evidence="5" type="ORF">F0Q45_26290</name>
</gene>
<dbReference type="InterPro" id="IPR015083">
    <property type="entry name" value="NorB/c/GfsB-D-like_docking"/>
</dbReference>
<dbReference type="InterPro" id="IPR050091">
    <property type="entry name" value="PKS_NRPS_Biosynth_Enz"/>
</dbReference>
<dbReference type="Pfam" id="PF08990">
    <property type="entry name" value="Docking"/>
    <property type="match status" value="1"/>
</dbReference>
<protein>
    <submittedName>
        <fullName evidence="5">Polyketide synthase</fullName>
    </submittedName>
</protein>
<dbReference type="EMBL" id="VTZN01000435">
    <property type="protein sequence ID" value="KAA1242458.1"/>
    <property type="molecule type" value="Genomic_DNA"/>
</dbReference>
<dbReference type="RefSeq" id="WP_188113190.1">
    <property type="nucleotide sequence ID" value="NZ_VTZN01000435.1"/>
</dbReference>
<sequence length="206" mass="22275">MSIEHMDPDRAKLVSYLKKVAIELDETRARLRDSEKRTSEPVAIVGMGCRFPGGVDSPRGLWEMVRSGADVVSQFPTDRGWDVEGLFDADPDAAGKTYTRSGGFLENAADFDPAFFGITPREALMMDPQQRLLLECSWEALEHAGINPFSLRGTATGVFAGIMDPDYGIGRPLEELGEYGLTGIATSVTSGRVAYVLGLEGPAVSV</sequence>
<dbReference type="PANTHER" id="PTHR43775:SF51">
    <property type="entry name" value="INACTIVE PHENOLPHTHIOCEROL SYNTHESIS POLYKETIDE SYNTHASE TYPE I PKS1-RELATED"/>
    <property type="match status" value="1"/>
</dbReference>
<comment type="caution">
    <text evidence="5">The sequence shown here is derived from an EMBL/GenBank/DDBJ whole genome shotgun (WGS) entry which is preliminary data.</text>
</comment>
<reference evidence="5 6" key="1">
    <citation type="submission" date="2019-09" db="EMBL/GenBank/DDBJ databases">
        <title>Report of infection by Mycobacterium simiae a patient suffering from pulmonary tuberculosis.</title>
        <authorList>
            <person name="Mohanty P.S."/>
            <person name="Bansal A.K."/>
            <person name="Singh H."/>
            <person name="Sharma S."/>
            <person name="Patil S.A."/>
            <person name="Upadhaya P."/>
            <person name="Singh P.K."/>
            <person name="Kumar D."/>
            <person name="Kumar S."/>
            <person name="Singh R.K."/>
            <person name="Chaudhary B."/>
        </authorList>
    </citation>
    <scope>NUCLEOTIDE SEQUENCE [LARGE SCALE GENOMIC DNA]</scope>
    <source>
        <strain evidence="5 6">JAL-560-SIM</strain>
    </source>
</reference>
<evidence type="ECO:0000256" key="2">
    <source>
        <dbReference type="ARBA" id="ARBA00022679"/>
    </source>
</evidence>
<feature type="domain" description="Ketosynthase family 3 (KS3)" evidence="4">
    <location>
        <begin position="39"/>
        <end position="206"/>
    </location>
</feature>
<feature type="non-terminal residue" evidence="5">
    <location>
        <position position="206"/>
    </location>
</feature>
<evidence type="ECO:0000313" key="6">
    <source>
        <dbReference type="Proteomes" id="UP000324701"/>
    </source>
</evidence>
<evidence type="ECO:0000259" key="4">
    <source>
        <dbReference type="PROSITE" id="PS52004"/>
    </source>
</evidence>
<dbReference type="SMART" id="SM00825">
    <property type="entry name" value="PKS_KS"/>
    <property type="match status" value="1"/>
</dbReference>
<dbReference type="Gene3D" id="3.40.47.10">
    <property type="match status" value="1"/>
</dbReference>
<evidence type="ECO:0000256" key="1">
    <source>
        <dbReference type="ARBA" id="ARBA00001957"/>
    </source>
</evidence>
<dbReference type="PANTHER" id="PTHR43775">
    <property type="entry name" value="FATTY ACID SYNTHASE"/>
    <property type="match status" value="1"/>
</dbReference>
<dbReference type="Proteomes" id="UP000324701">
    <property type="component" value="Unassembled WGS sequence"/>
</dbReference>
<dbReference type="AlphaFoldDB" id="A0A5B1B230"/>
<dbReference type="InterPro" id="IPR016039">
    <property type="entry name" value="Thiolase-like"/>
</dbReference>
<dbReference type="GO" id="GO:0004312">
    <property type="term" value="F:fatty acid synthase activity"/>
    <property type="evidence" value="ECO:0007669"/>
    <property type="project" value="TreeGrafter"/>
</dbReference>
<dbReference type="InterPro" id="IPR020841">
    <property type="entry name" value="PKS_Beta-ketoAc_synthase_dom"/>
</dbReference>
<organism evidence="5 6">
    <name type="scientific">Mycobacterium simiae</name>
    <name type="common">Mycobacterium habana</name>
    <dbReference type="NCBI Taxonomy" id="1784"/>
    <lineage>
        <taxon>Bacteria</taxon>
        <taxon>Bacillati</taxon>
        <taxon>Actinomycetota</taxon>
        <taxon>Actinomycetes</taxon>
        <taxon>Mycobacteriales</taxon>
        <taxon>Mycobacteriaceae</taxon>
        <taxon>Mycobacterium</taxon>
        <taxon>Mycobacterium simiae complex</taxon>
    </lineage>
</organism>
<keyword evidence="6" id="KW-1185">Reference proteome</keyword>